<organism evidence="1 2">
    <name type="scientific">Sphingomonas bisphenolicum</name>
    <dbReference type="NCBI Taxonomy" id="296544"/>
    <lineage>
        <taxon>Bacteria</taxon>
        <taxon>Pseudomonadati</taxon>
        <taxon>Pseudomonadota</taxon>
        <taxon>Alphaproteobacteria</taxon>
        <taxon>Sphingomonadales</taxon>
        <taxon>Sphingomonadaceae</taxon>
        <taxon>Sphingomonas</taxon>
    </lineage>
</organism>
<reference evidence="1" key="1">
    <citation type="submission" date="2018-07" db="EMBL/GenBank/DDBJ databases">
        <title>Complete genome sequence of Sphingomonas bisphenolicum strain AO1, a bisphenol A degradative bacterium isolated from Japanese farm field.</title>
        <authorList>
            <person name="Murakami M."/>
            <person name="Koh M."/>
            <person name="Koba S."/>
            <person name="Matsumura Y."/>
        </authorList>
    </citation>
    <scope>NUCLEOTIDE SEQUENCE</scope>
    <source>
        <strain evidence="1">AO1</strain>
    </source>
</reference>
<evidence type="ECO:0000313" key="1">
    <source>
        <dbReference type="EMBL" id="BBF68412.1"/>
    </source>
</evidence>
<dbReference type="EMBL" id="AP018817">
    <property type="protein sequence ID" value="BBF68412.1"/>
    <property type="molecule type" value="Genomic_DNA"/>
</dbReference>
<protein>
    <submittedName>
        <fullName evidence="1">Uncharacterized protein</fullName>
    </submittedName>
</protein>
<keyword evidence="2" id="KW-1185">Reference proteome</keyword>
<name>A0ABN5W856_9SPHN</name>
<dbReference type="RefSeq" id="WP_261935860.1">
    <property type="nucleotide sequence ID" value="NZ_AP018817.1"/>
</dbReference>
<dbReference type="Proteomes" id="UP001059971">
    <property type="component" value="Chromosome 1"/>
</dbReference>
<proteinExistence type="predicted"/>
<evidence type="ECO:0000313" key="2">
    <source>
        <dbReference type="Proteomes" id="UP001059971"/>
    </source>
</evidence>
<accession>A0ABN5W856</accession>
<gene>
    <name evidence="1" type="ORF">SBA_ch1_06120</name>
</gene>
<sequence>MTDAFESVQPLGCYTPTGLFVSTDSEHTPYWVVNRPHGKFAVQLRQGQHRPPFSYVDLQHEAYPIYGRHAGTASLQLGAEMPKGVLPFRRRPAIICHQGWRLKIKLVEPGGYVNWKTLGIVRTEEYAIHMVFYEDWTLNFDYGGGWTSKLDVSGPQRLFEYEKVMPGPARLPTVLSLVD</sequence>